<proteinExistence type="predicted"/>
<feature type="domain" description="HTH cro/C1-type" evidence="1">
    <location>
        <begin position="22"/>
        <end position="73"/>
    </location>
</feature>
<evidence type="ECO:0000313" key="3">
    <source>
        <dbReference type="Proteomes" id="UP000288215"/>
    </source>
</evidence>
<reference evidence="2 3" key="1">
    <citation type="submission" date="2018-12" db="EMBL/GenBank/DDBJ databases">
        <title>The complete genome of the methanogenic archaea of the candidate phylum Verstraetearchaeota, obtained from the metagenome of underground thermal water.</title>
        <authorList>
            <person name="Kadnikov V.V."/>
            <person name="Mardanov A.V."/>
            <person name="Beletsky A.V."/>
            <person name="Karnachuk O.V."/>
            <person name="Ravin N.V."/>
        </authorList>
    </citation>
    <scope>NUCLEOTIDE SEQUENCE [LARGE SCALE GENOMIC DNA]</scope>
    <source>
        <strain evidence="2">Ch88</strain>
    </source>
</reference>
<dbReference type="PANTHER" id="PTHR40730:SF4">
    <property type="entry name" value="TRANSCRIPTIONAL REGULATOR"/>
    <property type="match status" value="1"/>
</dbReference>
<dbReference type="CDD" id="cd00093">
    <property type="entry name" value="HTH_XRE"/>
    <property type="match status" value="1"/>
</dbReference>
<dbReference type="EMBL" id="RXGA01000002">
    <property type="protein sequence ID" value="RWX73755.1"/>
    <property type="molecule type" value="Genomic_DNA"/>
</dbReference>
<dbReference type="PROSITE" id="PS50943">
    <property type="entry name" value="HTH_CROC1"/>
    <property type="match status" value="1"/>
</dbReference>
<dbReference type="InterPro" id="IPR001387">
    <property type="entry name" value="Cro/C1-type_HTH"/>
</dbReference>
<gene>
    <name evidence="2" type="ORF">Metus_0534</name>
</gene>
<accession>A0A3S3S0H9</accession>
<sequence length="117" mass="13335">MRPSCEVVSRYVLPVFRSMVAKDMMSKYKISQSEVASKLGVTQAAISHYLKSKRGAKMASELETIPEVKAAVAKISEELMSKKSEDDLLFDEFCGLCKIIRKNSLLWERMEEILQNR</sequence>
<evidence type="ECO:0000313" key="2">
    <source>
        <dbReference type="EMBL" id="RWX73755.1"/>
    </source>
</evidence>
<dbReference type="GO" id="GO:0003677">
    <property type="term" value="F:DNA binding"/>
    <property type="evidence" value="ECO:0007669"/>
    <property type="project" value="InterPro"/>
</dbReference>
<dbReference type="AlphaFoldDB" id="A0A3S3S0H9"/>
<name>A0A3S3S0H9_METS7</name>
<evidence type="ECO:0000259" key="1">
    <source>
        <dbReference type="PROSITE" id="PS50943"/>
    </source>
</evidence>
<dbReference type="Pfam" id="PF01381">
    <property type="entry name" value="HTH_3"/>
    <property type="match status" value="1"/>
</dbReference>
<organism evidence="2 3">
    <name type="scientific">Methanosuratincola subterraneus</name>
    <dbReference type="NCBI Taxonomy" id="2593994"/>
    <lineage>
        <taxon>Archaea</taxon>
        <taxon>Thermoproteota</taxon>
        <taxon>Methanosuratincolia</taxon>
        <taxon>Candidatus Methanomethylicales</taxon>
        <taxon>Candidatus Methanomethylicaceae</taxon>
        <taxon>Candidatus Methanosuratincola (ex Vanwonterghem et al. 2016)</taxon>
    </lineage>
</organism>
<protein>
    <recommendedName>
        <fullName evidence="1">HTH cro/C1-type domain-containing protein</fullName>
    </recommendedName>
</protein>
<comment type="caution">
    <text evidence="2">The sequence shown here is derived from an EMBL/GenBank/DDBJ whole genome shotgun (WGS) entry which is preliminary data.</text>
</comment>
<dbReference type="PANTHER" id="PTHR40730">
    <property type="entry name" value="TRANSCRIPTIONAL REGULATOR PROTEIN-LIKE PROTEIN"/>
    <property type="match status" value="1"/>
</dbReference>
<dbReference type="SUPFAM" id="SSF47413">
    <property type="entry name" value="lambda repressor-like DNA-binding domains"/>
    <property type="match status" value="1"/>
</dbReference>
<dbReference type="Proteomes" id="UP000288215">
    <property type="component" value="Unassembled WGS sequence"/>
</dbReference>
<dbReference type="Gene3D" id="1.10.260.40">
    <property type="entry name" value="lambda repressor-like DNA-binding domains"/>
    <property type="match status" value="1"/>
</dbReference>
<dbReference type="InterPro" id="IPR010982">
    <property type="entry name" value="Lambda_DNA-bd_dom_sf"/>
</dbReference>